<protein>
    <submittedName>
        <fullName evidence="3">Pilus assembly protein</fullName>
    </submittedName>
</protein>
<dbReference type="Proteomes" id="UP001224644">
    <property type="component" value="Unassembled WGS sequence"/>
</dbReference>
<dbReference type="RefSeq" id="WP_238227790.1">
    <property type="nucleotide sequence ID" value="NZ_BPQD01000037.1"/>
</dbReference>
<comment type="caution">
    <text evidence="3">The sequence shown here is derived from an EMBL/GenBank/DDBJ whole genome shotgun (WGS) entry which is preliminary data.</text>
</comment>
<keyword evidence="4" id="KW-1185">Reference proteome</keyword>
<accession>A0ABT8BLU4</accession>
<dbReference type="EMBL" id="JAUFPX010000016">
    <property type="protein sequence ID" value="MDN3592178.1"/>
    <property type="molecule type" value="Genomic_DNA"/>
</dbReference>
<reference evidence="4" key="1">
    <citation type="journal article" date="2019" name="Int. J. Syst. Evol. Microbiol.">
        <title>The Global Catalogue of Microorganisms (GCM) 10K type strain sequencing project: providing services to taxonomists for standard genome sequencing and annotation.</title>
        <authorList>
            <consortium name="The Broad Institute Genomics Platform"/>
            <consortium name="The Broad Institute Genome Sequencing Center for Infectious Disease"/>
            <person name="Wu L."/>
            <person name="Ma J."/>
        </authorList>
    </citation>
    <scope>NUCLEOTIDE SEQUENCE [LARGE SCALE GENOMIC DNA]</scope>
    <source>
        <strain evidence="4">CECT 7069</strain>
    </source>
</reference>
<evidence type="ECO:0000313" key="4">
    <source>
        <dbReference type="Proteomes" id="UP001224644"/>
    </source>
</evidence>
<feature type="domain" description="TadE-like" evidence="2">
    <location>
        <begin position="47"/>
        <end position="75"/>
    </location>
</feature>
<feature type="transmembrane region" description="Helical" evidence="1">
    <location>
        <begin position="49"/>
        <end position="73"/>
    </location>
</feature>
<keyword evidence="1" id="KW-0812">Transmembrane</keyword>
<gene>
    <name evidence="3" type="ORF">QWZ12_16395</name>
</gene>
<dbReference type="InterPro" id="IPR012495">
    <property type="entry name" value="TadE-like_dom"/>
</dbReference>
<organism evidence="3 4">
    <name type="scientific">Methylobacterium adhaesivum</name>
    <dbReference type="NCBI Taxonomy" id="333297"/>
    <lineage>
        <taxon>Bacteria</taxon>
        <taxon>Pseudomonadati</taxon>
        <taxon>Pseudomonadota</taxon>
        <taxon>Alphaproteobacteria</taxon>
        <taxon>Hyphomicrobiales</taxon>
        <taxon>Methylobacteriaceae</taxon>
        <taxon>Methylobacterium</taxon>
    </lineage>
</organism>
<dbReference type="Pfam" id="PF07811">
    <property type="entry name" value="TadE"/>
    <property type="match status" value="1"/>
</dbReference>
<evidence type="ECO:0000256" key="1">
    <source>
        <dbReference type="SAM" id="Phobius"/>
    </source>
</evidence>
<name>A0ABT8BLU4_9HYPH</name>
<keyword evidence="1" id="KW-1133">Transmembrane helix</keyword>
<evidence type="ECO:0000259" key="2">
    <source>
        <dbReference type="Pfam" id="PF07811"/>
    </source>
</evidence>
<sequence length="265" mass="28667">MAQRWRDLQRGAGLSRHLHGGVPERTVLTMRQKATLGQRFLGDRSAVSAVEFAVILPVLMLLTAAGLQLVTYLNAIRKVDLIANSISQIISQASPPQGSTVATVNSLDLHFTYDASMVLFPYVLQDAKRRGISWYQAISINFASIAFIAKVPACGSNADPSECYVATVAWTSMGTAGDNYRRCVTPQLAAADSATPNRVSLPRSVFGPGSIIAVDVVFMFTPTFGAGFIDPIRIARSVYLQPRYATLINYDTTNDDGIAVKCPGY</sequence>
<proteinExistence type="predicted"/>
<keyword evidence="1" id="KW-0472">Membrane</keyword>
<evidence type="ECO:0000313" key="3">
    <source>
        <dbReference type="EMBL" id="MDN3592178.1"/>
    </source>
</evidence>